<keyword evidence="11" id="KW-1185">Reference proteome</keyword>
<proteinExistence type="predicted"/>
<evidence type="ECO:0000256" key="4">
    <source>
        <dbReference type="ARBA" id="ARBA00022692"/>
    </source>
</evidence>
<evidence type="ECO:0000256" key="9">
    <source>
        <dbReference type="SAM" id="Phobius"/>
    </source>
</evidence>
<evidence type="ECO:0000313" key="11">
    <source>
        <dbReference type="Proteomes" id="UP001152622"/>
    </source>
</evidence>
<dbReference type="InterPro" id="IPR008677">
    <property type="entry name" value="MRVI1"/>
</dbReference>
<dbReference type="OrthoDB" id="10062605at2759"/>
<reference evidence="10" key="1">
    <citation type="journal article" date="2023" name="Science">
        <title>Genome structures resolve the early diversification of teleost fishes.</title>
        <authorList>
            <person name="Parey E."/>
            <person name="Louis A."/>
            <person name="Montfort J."/>
            <person name="Bouchez O."/>
            <person name="Roques C."/>
            <person name="Iampietro C."/>
            <person name="Lluch J."/>
            <person name="Castinel A."/>
            <person name="Donnadieu C."/>
            <person name="Desvignes T."/>
            <person name="Floi Bucao C."/>
            <person name="Jouanno E."/>
            <person name="Wen M."/>
            <person name="Mejri S."/>
            <person name="Dirks R."/>
            <person name="Jansen H."/>
            <person name="Henkel C."/>
            <person name="Chen W.J."/>
            <person name="Zahm M."/>
            <person name="Cabau C."/>
            <person name="Klopp C."/>
            <person name="Thompson A.W."/>
            <person name="Robinson-Rechavi M."/>
            <person name="Braasch I."/>
            <person name="Lecointre G."/>
            <person name="Bobe J."/>
            <person name="Postlethwait J.H."/>
            <person name="Berthelot C."/>
            <person name="Roest Crollius H."/>
            <person name="Guiguen Y."/>
        </authorList>
    </citation>
    <scope>NUCLEOTIDE SEQUENCE</scope>
    <source>
        <strain evidence="10">WJC10195</strain>
    </source>
</reference>
<gene>
    <name evidence="10" type="ORF">SKAU_G00046190</name>
</gene>
<feature type="region of interest" description="Disordered" evidence="8">
    <location>
        <begin position="1"/>
        <end position="42"/>
    </location>
</feature>
<accession>A0A9Q1J749</accession>
<keyword evidence="5 9" id="KW-1133">Transmembrane helix</keyword>
<keyword evidence="6" id="KW-0175">Coiled coil</keyword>
<evidence type="ECO:0000256" key="3">
    <source>
        <dbReference type="ARBA" id="ARBA00022490"/>
    </source>
</evidence>
<evidence type="ECO:0000313" key="10">
    <source>
        <dbReference type="EMBL" id="KAJ8374039.1"/>
    </source>
</evidence>
<organism evidence="10 11">
    <name type="scientific">Synaphobranchus kaupii</name>
    <name type="common">Kaup's arrowtooth eel</name>
    <dbReference type="NCBI Taxonomy" id="118154"/>
    <lineage>
        <taxon>Eukaryota</taxon>
        <taxon>Metazoa</taxon>
        <taxon>Chordata</taxon>
        <taxon>Craniata</taxon>
        <taxon>Vertebrata</taxon>
        <taxon>Euteleostomi</taxon>
        <taxon>Actinopterygii</taxon>
        <taxon>Neopterygii</taxon>
        <taxon>Teleostei</taxon>
        <taxon>Anguilliformes</taxon>
        <taxon>Synaphobranchidae</taxon>
        <taxon>Synaphobranchus</taxon>
    </lineage>
</organism>
<dbReference type="Pfam" id="PF05781">
    <property type="entry name" value="MRVI1"/>
    <property type="match status" value="1"/>
</dbReference>
<evidence type="ECO:0000256" key="8">
    <source>
        <dbReference type="SAM" id="MobiDB-lite"/>
    </source>
</evidence>
<feature type="region of interest" description="Disordered" evidence="8">
    <location>
        <begin position="164"/>
        <end position="192"/>
    </location>
</feature>
<feature type="compositionally biased region" description="Basic and acidic residues" evidence="8">
    <location>
        <begin position="1"/>
        <end position="21"/>
    </location>
</feature>
<comment type="subcellular location">
    <subcellularLocation>
        <location evidence="2">Cytoplasm</location>
    </subcellularLocation>
    <subcellularLocation>
        <location evidence="1">Membrane</location>
        <topology evidence="1">Single-pass membrane protein</topology>
    </subcellularLocation>
</comment>
<sequence>MEAVEKQNSEEELSDVTKAEDDTAQSSEGAADNSKEDQDRQSQEFHLRAVAFRCDLVSLEDRLQHEERSRDQAEKYVEDEVSSCQSLLLTLLPLCEQKQKTTELIQQLQKALDVLPLAMTRMSIRSETLGTIKEEKRVTQDVEAMIQHVEKLRGIYSTEHTELTELKESLEEEEKPSPEKDDISGQQAPGPQYYSLWGQGEAEVDLDGLNRRSTWRGAGRNVTQPALHRLINSSAWMMFNEASLMSRYEDTDLPPVEEKEVDVNEKTSSLTKLGNKLTAFVRAIKTRDHPVLRMVRSFPAMVRDRSSWEWWTPLVLAVLLGSLLALLGTLTLQPAV</sequence>
<feature type="compositionally biased region" description="Basic and acidic residues" evidence="8">
    <location>
        <begin position="33"/>
        <end position="42"/>
    </location>
</feature>
<dbReference type="AlphaFoldDB" id="A0A9Q1J749"/>
<feature type="transmembrane region" description="Helical" evidence="9">
    <location>
        <begin position="310"/>
        <end position="332"/>
    </location>
</feature>
<feature type="compositionally biased region" description="Basic and acidic residues" evidence="8">
    <location>
        <begin position="164"/>
        <end position="183"/>
    </location>
</feature>
<keyword evidence="7 9" id="KW-0472">Membrane</keyword>
<keyword evidence="4 9" id="KW-0812">Transmembrane</keyword>
<comment type="caution">
    <text evidence="10">The sequence shown here is derived from an EMBL/GenBank/DDBJ whole genome shotgun (WGS) entry which is preliminary data.</text>
</comment>
<evidence type="ECO:0000256" key="1">
    <source>
        <dbReference type="ARBA" id="ARBA00004167"/>
    </source>
</evidence>
<name>A0A9Q1J749_SYNKA</name>
<dbReference type="EMBL" id="JAINUF010000002">
    <property type="protein sequence ID" value="KAJ8374039.1"/>
    <property type="molecule type" value="Genomic_DNA"/>
</dbReference>
<dbReference type="GO" id="GO:0005789">
    <property type="term" value="C:endoplasmic reticulum membrane"/>
    <property type="evidence" value="ECO:0007669"/>
    <property type="project" value="TreeGrafter"/>
</dbReference>
<dbReference type="PANTHER" id="PTHR15352:SF3">
    <property type="entry name" value="INOSITOL 1,4,5-TRIPHOSPHATE RECEPTOR ASSOCIATED 2"/>
    <property type="match status" value="1"/>
</dbReference>
<dbReference type="Proteomes" id="UP001152622">
    <property type="component" value="Chromosome 2"/>
</dbReference>
<evidence type="ECO:0000256" key="5">
    <source>
        <dbReference type="ARBA" id="ARBA00022989"/>
    </source>
</evidence>
<evidence type="ECO:0000256" key="7">
    <source>
        <dbReference type="ARBA" id="ARBA00023136"/>
    </source>
</evidence>
<evidence type="ECO:0000256" key="6">
    <source>
        <dbReference type="ARBA" id="ARBA00023054"/>
    </source>
</evidence>
<protein>
    <submittedName>
        <fullName evidence="10">Uncharacterized protein</fullName>
    </submittedName>
</protein>
<dbReference type="PANTHER" id="PTHR15352">
    <property type="entry name" value="LYMPHOID-RESTRICTED MEMBRANE PROTEIN, JAW1"/>
    <property type="match status" value="1"/>
</dbReference>
<evidence type="ECO:0000256" key="2">
    <source>
        <dbReference type="ARBA" id="ARBA00004496"/>
    </source>
</evidence>
<keyword evidence="3" id="KW-0963">Cytoplasm</keyword>